<proteinExistence type="predicted"/>
<gene>
    <name evidence="1" type="ORF">COT89_02510</name>
</gene>
<sequence length="114" mass="12746">MKFSLKDAKEIGWEGFKAWVYNTSEDFSGLSGLYIELSGRHGRVKSTKSDRAYIILEGKGVFTINGKDISVGKMDLVVVPKNTPYDYRTGNGTLKAFLIHSPAYDKSAEVKFEE</sequence>
<dbReference type="Proteomes" id="UP000231466">
    <property type="component" value="Unassembled WGS sequence"/>
</dbReference>
<dbReference type="InterPro" id="IPR014710">
    <property type="entry name" value="RmlC-like_jellyroll"/>
</dbReference>
<evidence type="ECO:0000313" key="1">
    <source>
        <dbReference type="EMBL" id="PIR97918.1"/>
    </source>
</evidence>
<dbReference type="Gene3D" id="2.60.120.10">
    <property type="entry name" value="Jelly Rolls"/>
    <property type="match status" value="1"/>
</dbReference>
<dbReference type="EMBL" id="PFAH01000008">
    <property type="protein sequence ID" value="PIR97918.1"/>
    <property type="molecule type" value="Genomic_DNA"/>
</dbReference>
<accession>A0A2H0VFQ6</accession>
<name>A0A2H0VFQ6_9BACT</name>
<comment type="caution">
    <text evidence="1">The sequence shown here is derived from an EMBL/GenBank/DDBJ whole genome shotgun (WGS) entry which is preliminary data.</text>
</comment>
<reference evidence="2" key="1">
    <citation type="submission" date="2017-09" db="EMBL/GenBank/DDBJ databases">
        <title>Depth-based differentiation of microbial function through sediment-hosted aquifers and enrichment of novel symbionts in the deep terrestrial subsurface.</title>
        <authorList>
            <person name="Probst A.J."/>
            <person name="Ladd B."/>
            <person name="Jarett J.K."/>
            <person name="Geller-Mcgrath D.E."/>
            <person name="Sieber C.M.K."/>
            <person name="Emerson J.B."/>
            <person name="Anantharaman K."/>
            <person name="Thomas B.C."/>
            <person name="Malmstrom R."/>
            <person name="Stieglmeier M."/>
            <person name="Klingl A."/>
            <person name="Woyke T."/>
            <person name="Ryan C.M."/>
            <person name="Banfield J.F."/>
        </authorList>
    </citation>
    <scope>NUCLEOTIDE SEQUENCE [LARGE SCALE GENOMIC DNA]</scope>
</reference>
<organism evidence="1 2">
    <name type="scientific">Candidatus Colwellbacteria bacterium CG10_big_fil_rev_8_21_14_0_10_42_22</name>
    <dbReference type="NCBI Taxonomy" id="1974540"/>
    <lineage>
        <taxon>Bacteria</taxon>
        <taxon>Candidatus Colwelliibacteriota</taxon>
    </lineage>
</organism>
<dbReference type="AlphaFoldDB" id="A0A2H0VFQ6"/>
<dbReference type="InterPro" id="IPR011051">
    <property type="entry name" value="RmlC_Cupin_sf"/>
</dbReference>
<evidence type="ECO:0000313" key="2">
    <source>
        <dbReference type="Proteomes" id="UP000231466"/>
    </source>
</evidence>
<dbReference type="SUPFAM" id="SSF51182">
    <property type="entry name" value="RmlC-like cupins"/>
    <property type="match status" value="1"/>
</dbReference>
<protein>
    <submittedName>
        <fullName evidence="1">Uncharacterized protein</fullName>
    </submittedName>
</protein>